<dbReference type="Proteomes" id="UP000055702">
    <property type="component" value="Unassembled WGS sequence"/>
</dbReference>
<name>A0A119CZE8_SHEFR</name>
<keyword evidence="3 6" id="KW-0564">Palmitate</keyword>
<comment type="caution">
    <text evidence="7">The sequence shown here is derived from an EMBL/GenBank/DDBJ whole genome shotgun (WGS) entry which is preliminary data.</text>
</comment>
<reference evidence="7 8" key="1">
    <citation type="submission" date="2016-01" db="EMBL/GenBank/DDBJ databases">
        <title>Draft genome of the antarctic isolate Shewanella frigidimarina Ag06-30.</title>
        <authorList>
            <person name="Parmeciano Di Noto G."/>
            <person name="Vazquez S."/>
            <person name="Mac Cormack W."/>
            <person name="Iriarte A."/>
            <person name="Quiroga C."/>
        </authorList>
    </citation>
    <scope>NUCLEOTIDE SEQUENCE [LARGE SCALE GENOMIC DNA]</scope>
    <source>
        <strain evidence="7 8">Ag06-30</strain>
    </source>
</reference>
<dbReference type="HAMAP" id="MF_00924">
    <property type="entry name" value="OM_assembly_BamC"/>
    <property type="match status" value="1"/>
</dbReference>
<dbReference type="Pfam" id="PF06804">
    <property type="entry name" value="Lipoprotein_18"/>
    <property type="match status" value="1"/>
</dbReference>
<dbReference type="InterPro" id="IPR042268">
    <property type="entry name" value="BamC_C"/>
</dbReference>
<comment type="subcellular location">
    <subcellularLocation>
        <location evidence="6">Cell outer membrane</location>
        <topology evidence="6">Lipid-anchor</topology>
    </subcellularLocation>
</comment>
<dbReference type="AlphaFoldDB" id="A0A119CZE8"/>
<evidence type="ECO:0000256" key="4">
    <source>
        <dbReference type="ARBA" id="ARBA00023237"/>
    </source>
</evidence>
<comment type="function">
    <text evidence="6">Part of the outer membrane protein assembly complex, which is involved in assembly and insertion of beta-barrel proteins into the outer membrane.</text>
</comment>
<evidence type="ECO:0000313" key="8">
    <source>
        <dbReference type="Proteomes" id="UP000055702"/>
    </source>
</evidence>
<evidence type="ECO:0000256" key="2">
    <source>
        <dbReference type="ARBA" id="ARBA00023136"/>
    </source>
</evidence>
<dbReference type="Gene3D" id="3.30.530.50">
    <property type="match status" value="1"/>
</dbReference>
<keyword evidence="1 6" id="KW-0732">Signal</keyword>
<evidence type="ECO:0000256" key="6">
    <source>
        <dbReference type="HAMAP-Rule" id="MF_00924"/>
    </source>
</evidence>
<comment type="subunit">
    <text evidence="6">Part of the Bam complex.</text>
</comment>
<evidence type="ECO:0000256" key="3">
    <source>
        <dbReference type="ARBA" id="ARBA00023139"/>
    </source>
</evidence>
<dbReference type="EMBL" id="LRDC01000028">
    <property type="protein sequence ID" value="KVX01252.1"/>
    <property type="molecule type" value="Genomic_DNA"/>
</dbReference>
<dbReference type="GO" id="GO:0051205">
    <property type="term" value="P:protein insertion into membrane"/>
    <property type="evidence" value="ECO:0007669"/>
    <property type="project" value="UniProtKB-UniRule"/>
</dbReference>
<organism evidence="7">
    <name type="scientific">Shewanella frigidimarina</name>
    <dbReference type="NCBI Taxonomy" id="56812"/>
    <lineage>
        <taxon>Bacteria</taxon>
        <taxon>Pseudomonadati</taxon>
        <taxon>Pseudomonadota</taxon>
        <taxon>Gammaproteobacteria</taxon>
        <taxon>Alteromonadales</taxon>
        <taxon>Shewanellaceae</taxon>
        <taxon>Shewanella</taxon>
    </lineage>
</organism>
<comment type="similarity">
    <text evidence="6">Belongs to the BamC family.</text>
</comment>
<dbReference type="PIRSF" id="PIRSF026343">
    <property type="entry name" value="NlpB"/>
    <property type="match status" value="1"/>
</dbReference>
<protein>
    <recommendedName>
        <fullName evidence="6">Outer membrane protein assembly factor BamC</fullName>
    </recommendedName>
</protein>
<dbReference type="InterPro" id="IPR010653">
    <property type="entry name" value="NlpB/DapX"/>
</dbReference>
<dbReference type="GO" id="GO:0009279">
    <property type="term" value="C:cell outer membrane"/>
    <property type="evidence" value="ECO:0007669"/>
    <property type="project" value="UniProtKB-SubCell"/>
</dbReference>
<dbReference type="GO" id="GO:0043165">
    <property type="term" value="P:Gram-negative-bacterium-type cell outer membrane assembly"/>
    <property type="evidence" value="ECO:0007669"/>
    <property type="project" value="UniProtKB-UniRule"/>
</dbReference>
<dbReference type="Gene3D" id="3.30.310.170">
    <property type="entry name" value="Outer membrane protein assembly factor BamC"/>
    <property type="match status" value="1"/>
</dbReference>
<keyword evidence="4 6" id="KW-0998">Cell outer membrane</keyword>
<keyword evidence="5 6" id="KW-0449">Lipoprotein</keyword>
<dbReference type="InterPro" id="IPR014524">
    <property type="entry name" value="BamC"/>
</dbReference>
<evidence type="ECO:0000256" key="5">
    <source>
        <dbReference type="ARBA" id="ARBA00023288"/>
    </source>
</evidence>
<dbReference type="RefSeq" id="WP_059746379.1">
    <property type="nucleotide sequence ID" value="NZ_JBOZOX010000003.1"/>
</dbReference>
<sequence>MLKKVTPLLLVAAVSACSTPLDRRQANGNDDFVNAGTSPLLTIPQGLDTPTYSKEYDIPVVGNNVNKQLVGKNLDIRAPLQVLPMAEGTHIEESSDSIRVVIESIESTTDLKQEIFDVINGYLNKNNIAVRSEDLTAGFIETDWIENDEIIESNWWGSDKVYQLRQRYRYQVDVKPHGRSGSVSIDLVEHQEFYDDKDQKILLSGEDKRRYTTDMLNNAIAYMSIKRDQAIRAARIEQSLGIKVDLVTNATESAYWLAEANYKSVWERLRLVLPEMGFDVVDTDNSKGLFYINLEESGGFWSSLWSEEKLSLKKGNYRLLLKETDDVNQTKILLHDVEDKPLSDESITEVYKIISDLMQEDRKVR</sequence>
<gene>
    <name evidence="6" type="primary">bamC</name>
    <name evidence="7" type="ORF">AWJ07_18640</name>
</gene>
<accession>A0A119CZE8</accession>
<evidence type="ECO:0000313" key="7">
    <source>
        <dbReference type="EMBL" id="KVX01252.1"/>
    </source>
</evidence>
<dbReference type="PROSITE" id="PS51257">
    <property type="entry name" value="PROKAR_LIPOPROTEIN"/>
    <property type="match status" value="1"/>
</dbReference>
<evidence type="ECO:0000256" key="1">
    <source>
        <dbReference type="ARBA" id="ARBA00022729"/>
    </source>
</evidence>
<proteinExistence type="inferred from homology"/>
<keyword evidence="2 6" id="KW-0472">Membrane</keyword>